<protein>
    <recommendedName>
        <fullName evidence="2">Reverse transcriptase domain-containing protein</fullName>
    </recommendedName>
</protein>
<dbReference type="PANTHER" id="PTHR33050">
    <property type="entry name" value="REVERSE TRANSCRIPTASE DOMAIN-CONTAINING PROTEIN"/>
    <property type="match status" value="1"/>
</dbReference>
<dbReference type="CDD" id="cd03714">
    <property type="entry name" value="RT_DIRS1"/>
    <property type="match status" value="1"/>
</dbReference>
<dbReference type="EMBL" id="CP126208">
    <property type="protein sequence ID" value="WIA09163.1"/>
    <property type="molecule type" value="Genomic_DNA"/>
</dbReference>
<dbReference type="InterPro" id="IPR043502">
    <property type="entry name" value="DNA/RNA_pol_sf"/>
</dbReference>
<dbReference type="InterPro" id="IPR000477">
    <property type="entry name" value="RT_dom"/>
</dbReference>
<sequence>MKPLPLQHLRAPQLTAPQPTGQKKASAPATSEEMAIAAASSNIRDMRPTAGLRRKAEEAIVRPMLRLPAGYLARRPSQSSRYFLTISRPYGFTIHLSPASHHPHGPDAAAGHSVSASTKYAQKVQPASGSMPVIAPVRDESHLGVAQRAVAEAVDAMAAQGPRPIVGPKAAGSLIDAAAWNAMTSAELVGAAGQLHPMGVTAACVQYAGPDLFWAQPLQQELLDQLYQPPAGEFKAGMGFNNQPFWRELAGSNTEVSLWVTQGYSEFVPGFEGVPTIVRANNENTGGENEEFVDVAVAELMSVGAVRDVTDLQHDPSVVRAVCPLTVAVQASGKKRLCWNGRPVNEYIPHTSFKMEHAEVAARMMRPGDYMMVVDMKAGYHQMPVKPGFRKLLCFAWKGKVYQWRVMPFGLSSAPRAYSKLARCLLKRWRAMGIRCMYVCAWGNQS</sequence>
<reference evidence="3 4" key="1">
    <citation type="submission" date="2023-05" db="EMBL/GenBank/DDBJ databases">
        <title>A 100% complete, gapless, phased diploid assembly of the Scenedesmus obliquus UTEX 3031 genome.</title>
        <authorList>
            <person name="Biondi T.C."/>
            <person name="Hanschen E.R."/>
            <person name="Kwon T."/>
            <person name="Eng W."/>
            <person name="Kruse C.P.S."/>
            <person name="Koehler S.I."/>
            <person name="Kunde Y."/>
            <person name="Gleasner C.D."/>
            <person name="You Mak K.T."/>
            <person name="Polle J."/>
            <person name="Hovde B.T."/>
            <person name="Starkenburg S.R."/>
        </authorList>
    </citation>
    <scope>NUCLEOTIDE SEQUENCE [LARGE SCALE GENOMIC DNA]</scope>
    <source>
        <strain evidence="3 4">DOE0152z</strain>
    </source>
</reference>
<evidence type="ECO:0000313" key="4">
    <source>
        <dbReference type="Proteomes" id="UP001244341"/>
    </source>
</evidence>
<gene>
    <name evidence="3" type="ORF">OEZ85_008574</name>
</gene>
<keyword evidence="4" id="KW-1185">Reference proteome</keyword>
<dbReference type="Gene3D" id="3.10.10.10">
    <property type="entry name" value="HIV Type 1 Reverse Transcriptase, subunit A, domain 1"/>
    <property type="match status" value="1"/>
</dbReference>
<accession>A0ABY8TJ75</accession>
<dbReference type="InterPro" id="IPR052055">
    <property type="entry name" value="Hepadnavirus_pol/RT"/>
</dbReference>
<dbReference type="PANTHER" id="PTHR33050:SF7">
    <property type="entry name" value="RIBONUCLEASE H"/>
    <property type="match status" value="1"/>
</dbReference>
<dbReference type="Gene3D" id="3.30.70.270">
    <property type="match status" value="1"/>
</dbReference>
<feature type="region of interest" description="Disordered" evidence="1">
    <location>
        <begin position="1"/>
        <end position="32"/>
    </location>
</feature>
<dbReference type="SUPFAM" id="SSF56672">
    <property type="entry name" value="DNA/RNA polymerases"/>
    <property type="match status" value="1"/>
</dbReference>
<dbReference type="Proteomes" id="UP001244341">
    <property type="component" value="Chromosome 1b"/>
</dbReference>
<dbReference type="Pfam" id="PF00078">
    <property type="entry name" value="RVT_1"/>
    <property type="match status" value="1"/>
</dbReference>
<name>A0ABY8TJ75_TETOB</name>
<evidence type="ECO:0000256" key="1">
    <source>
        <dbReference type="SAM" id="MobiDB-lite"/>
    </source>
</evidence>
<organism evidence="3 4">
    <name type="scientific">Tetradesmus obliquus</name>
    <name type="common">Green alga</name>
    <name type="synonym">Acutodesmus obliquus</name>
    <dbReference type="NCBI Taxonomy" id="3088"/>
    <lineage>
        <taxon>Eukaryota</taxon>
        <taxon>Viridiplantae</taxon>
        <taxon>Chlorophyta</taxon>
        <taxon>core chlorophytes</taxon>
        <taxon>Chlorophyceae</taxon>
        <taxon>CS clade</taxon>
        <taxon>Sphaeropleales</taxon>
        <taxon>Scenedesmaceae</taxon>
        <taxon>Tetradesmus</taxon>
    </lineage>
</organism>
<feature type="domain" description="Reverse transcriptase" evidence="2">
    <location>
        <begin position="349"/>
        <end position="431"/>
    </location>
</feature>
<evidence type="ECO:0000313" key="3">
    <source>
        <dbReference type="EMBL" id="WIA09163.1"/>
    </source>
</evidence>
<proteinExistence type="predicted"/>
<evidence type="ECO:0000259" key="2">
    <source>
        <dbReference type="Pfam" id="PF00078"/>
    </source>
</evidence>
<dbReference type="InterPro" id="IPR043128">
    <property type="entry name" value="Rev_trsase/Diguanyl_cyclase"/>
</dbReference>